<reference evidence="1" key="2">
    <citation type="submission" date="2020-09" db="EMBL/GenBank/DDBJ databases">
        <authorList>
            <person name="Sun Q."/>
            <person name="Zhou Y."/>
        </authorList>
    </citation>
    <scope>NUCLEOTIDE SEQUENCE</scope>
    <source>
        <strain evidence="1">CGMCC 1.15447</strain>
    </source>
</reference>
<reference evidence="1" key="1">
    <citation type="journal article" date="2014" name="Int. J. Syst. Evol. Microbiol.">
        <title>Complete genome sequence of Corynebacterium casei LMG S-19264T (=DSM 44701T), isolated from a smear-ripened cheese.</title>
        <authorList>
            <consortium name="US DOE Joint Genome Institute (JGI-PGF)"/>
            <person name="Walter F."/>
            <person name="Albersmeier A."/>
            <person name="Kalinowski J."/>
            <person name="Ruckert C."/>
        </authorList>
    </citation>
    <scope>NUCLEOTIDE SEQUENCE</scope>
    <source>
        <strain evidence="1">CGMCC 1.15447</strain>
    </source>
</reference>
<dbReference type="Pfam" id="PF13489">
    <property type="entry name" value="Methyltransf_23"/>
    <property type="match status" value="1"/>
</dbReference>
<dbReference type="SUPFAM" id="SSF53335">
    <property type="entry name" value="S-adenosyl-L-methionine-dependent methyltransferases"/>
    <property type="match status" value="1"/>
</dbReference>
<comment type="caution">
    <text evidence="1">The sequence shown here is derived from an EMBL/GenBank/DDBJ whole genome shotgun (WGS) entry which is preliminary data.</text>
</comment>
<accession>A0A916W1L8</accession>
<dbReference type="RefSeq" id="WP_188758122.1">
    <property type="nucleotide sequence ID" value="NZ_BMJB01000001.1"/>
</dbReference>
<name>A0A916W1L8_9BACT</name>
<gene>
    <name evidence="1" type="ORF">GCM10011507_09350</name>
</gene>
<dbReference type="AlphaFoldDB" id="A0A916W1L8"/>
<dbReference type="CDD" id="cd02440">
    <property type="entry name" value="AdoMet_MTases"/>
    <property type="match status" value="1"/>
</dbReference>
<dbReference type="Proteomes" id="UP000648801">
    <property type="component" value="Unassembled WGS sequence"/>
</dbReference>
<keyword evidence="1" id="KW-0489">Methyltransferase</keyword>
<dbReference type="GO" id="GO:0008168">
    <property type="term" value="F:methyltransferase activity"/>
    <property type="evidence" value="ECO:0007669"/>
    <property type="project" value="UniProtKB-KW"/>
</dbReference>
<dbReference type="GO" id="GO:0032259">
    <property type="term" value="P:methylation"/>
    <property type="evidence" value="ECO:0007669"/>
    <property type="project" value="UniProtKB-KW"/>
</dbReference>
<organism evidence="1 2">
    <name type="scientific">Edaphobacter acidisoli</name>
    <dbReference type="NCBI Taxonomy" id="2040573"/>
    <lineage>
        <taxon>Bacteria</taxon>
        <taxon>Pseudomonadati</taxon>
        <taxon>Acidobacteriota</taxon>
        <taxon>Terriglobia</taxon>
        <taxon>Terriglobales</taxon>
        <taxon>Acidobacteriaceae</taxon>
        <taxon>Edaphobacter</taxon>
    </lineage>
</organism>
<evidence type="ECO:0000313" key="2">
    <source>
        <dbReference type="Proteomes" id="UP000648801"/>
    </source>
</evidence>
<dbReference type="InterPro" id="IPR029063">
    <property type="entry name" value="SAM-dependent_MTases_sf"/>
</dbReference>
<proteinExistence type="predicted"/>
<protein>
    <submittedName>
        <fullName evidence="1">Methyltransferase</fullName>
    </submittedName>
</protein>
<keyword evidence="2" id="KW-1185">Reference proteome</keyword>
<sequence>MMLGTRDVFPYWECAECGCLSLSAPPADMSAYYPSDYYSLQTRSVSLLRALRDFLYLSPAGFLVNWRRRTDLDAIRRAHLTKRQTLLDVGCGGGSLLADLRELGYKARGIDPFVSSDVYDRCGLRVERKTLAEVTESFDVVLFRHSLEHMPIDTLKIARARVKPGGVCVVCIPVVGWAWQNYSTDWSQLDAPRHLFLHSRKSFEMLAAKSGFRVENVVFDSNEFQFWASESYRHDIPLSQAVRPSPAQVRAMRRSAASLNRREQGDTAQFYLRPVEHA</sequence>
<keyword evidence="1" id="KW-0808">Transferase</keyword>
<evidence type="ECO:0000313" key="1">
    <source>
        <dbReference type="EMBL" id="GGA59925.1"/>
    </source>
</evidence>
<dbReference type="EMBL" id="BMJB01000001">
    <property type="protein sequence ID" value="GGA59925.1"/>
    <property type="molecule type" value="Genomic_DNA"/>
</dbReference>
<dbReference type="Gene3D" id="3.40.50.150">
    <property type="entry name" value="Vaccinia Virus protein VP39"/>
    <property type="match status" value="1"/>
</dbReference>